<dbReference type="SFLD" id="SFLDG01129">
    <property type="entry name" value="C1.5:_HAD__Beta-PGM__Phosphata"/>
    <property type="match status" value="1"/>
</dbReference>
<evidence type="ECO:0000256" key="1">
    <source>
        <dbReference type="ARBA" id="ARBA00001946"/>
    </source>
</evidence>
<keyword evidence="7" id="KW-1185">Reference proteome</keyword>
<dbReference type="PANTHER" id="PTHR46193">
    <property type="entry name" value="6-PHOSPHOGLUCONATE PHOSPHATASE"/>
    <property type="match status" value="1"/>
</dbReference>
<evidence type="ECO:0000313" key="7">
    <source>
        <dbReference type="Proteomes" id="UP001162741"/>
    </source>
</evidence>
<sequence>MAKAFLFDFNGTMINDMEYHTIAWFDIINKDLQHQLSRDAVKKEMYGKNNDVLIRIFGHDHFTEEEMNRWSLEKERRYLEAYSPYVEWIPGLAHFLDSAHLKGIPMAIGSATITSNILYVLEKLNAGDYFRAVISADHVTYSKPHPETFLKAAEALGVAPTDCIVFEDSPKGVEAAAAAGMYAVVLTTMHEEEDFRGLSNILRFIKDYNDPYIRTLVGE</sequence>
<dbReference type="Proteomes" id="UP001162741">
    <property type="component" value="Chromosome"/>
</dbReference>
<dbReference type="CDD" id="cd07505">
    <property type="entry name" value="HAD_BPGM-like"/>
    <property type="match status" value="1"/>
</dbReference>
<evidence type="ECO:0000256" key="4">
    <source>
        <dbReference type="ARBA" id="ARBA00022842"/>
    </source>
</evidence>
<comment type="cofactor">
    <cofactor evidence="1">
        <name>Mg(2+)</name>
        <dbReference type="ChEBI" id="CHEBI:18420"/>
    </cofactor>
</comment>
<dbReference type="InterPro" id="IPR006439">
    <property type="entry name" value="HAD-SF_hydro_IA"/>
</dbReference>
<dbReference type="Gene3D" id="1.10.150.240">
    <property type="entry name" value="Putative phosphatase, domain 2"/>
    <property type="match status" value="1"/>
</dbReference>
<keyword evidence="5" id="KW-0119">Carbohydrate metabolism</keyword>
<keyword evidence="3" id="KW-0479">Metal-binding</keyword>
<dbReference type="InterPro" id="IPR036412">
    <property type="entry name" value="HAD-like_sf"/>
</dbReference>
<protein>
    <submittedName>
        <fullName evidence="6">HAD family phosphatase</fullName>
    </submittedName>
</protein>
<reference evidence="6" key="1">
    <citation type="submission" date="2022-10" db="EMBL/GenBank/DDBJ databases">
        <title>Chitinophaga sp. nov., isolated from soil.</title>
        <authorList>
            <person name="Jeon C.O."/>
        </authorList>
    </citation>
    <scope>NUCLEOTIDE SEQUENCE</scope>
    <source>
        <strain evidence="6">R8</strain>
    </source>
</reference>
<evidence type="ECO:0000256" key="2">
    <source>
        <dbReference type="ARBA" id="ARBA00006171"/>
    </source>
</evidence>
<dbReference type="PANTHER" id="PTHR46193:SF18">
    <property type="entry name" value="HEXITOL PHOSPHATASE B"/>
    <property type="match status" value="1"/>
</dbReference>
<gene>
    <name evidence="6" type="ORF">MKQ68_02975</name>
</gene>
<dbReference type="Pfam" id="PF13419">
    <property type="entry name" value="HAD_2"/>
    <property type="match status" value="1"/>
</dbReference>
<dbReference type="InterPro" id="IPR023214">
    <property type="entry name" value="HAD_sf"/>
</dbReference>
<evidence type="ECO:0000256" key="3">
    <source>
        <dbReference type="ARBA" id="ARBA00022723"/>
    </source>
</evidence>
<proteinExistence type="inferred from homology"/>
<evidence type="ECO:0000313" key="6">
    <source>
        <dbReference type="EMBL" id="UYQ94053.1"/>
    </source>
</evidence>
<keyword evidence="4" id="KW-0460">Magnesium</keyword>
<dbReference type="RefSeq" id="WP_264282013.1">
    <property type="nucleotide sequence ID" value="NZ_CP107006.1"/>
</dbReference>
<name>A0ABY6J311_9BACT</name>
<organism evidence="6 7">
    <name type="scientific">Chitinophaga horti</name>
    <dbReference type="NCBI Taxonomy" id="2920382"/>
    <lineage>
        <taxon>Bacteria</taxon>
        <taxon>Pseudomonadati</taxon>
        <taxon>Bacteroidota</taxon>
        <taxon>Chitinophagia</taxon>
        <taxon>Chitinophagales</taxon>
        <taxon>Chitinophagaceae</taxon>
        <taxon>Chitinophaga</taxon>
    </lineage>
</organism>
<dbReference type="SFLD" id="SFLDS00003">
    <property type="entry name" value="Haloacid_Dehalogenase"/>
    <property type="match status" value="1"/>
</dbReference>
<evidence type="ECO:0000256" key="5">
    <source>
        <dbReference type="ARBA" id="ARBA00023277"/>
    </source>
</evidence>
<dbReference type="Gene3D" id="3.40.50.1000">
    <property type="entry name" value="HAD superfamily/HAD-like"/>
    <property type="match status" value="1"/>
</dbReference>
<dbReference type="InterPro" id="IPR051600">
    <property type="entry name" value="Beta-PGM-like"/>
</dbReference>
<dbReference type="NCBIfam" id="TIGR01549">
    <property type="entry name" value="HAD-SF-IA-v1"/>
    <property type="match status" value="1"/>
</dbReference>
<comment type="similarity">
    <text evidence="2">Belongs to the HAD-like hydrolase superfamily. CbbY/CbbZ/Gph/YieH family.</text>
</comment>
<dbReference type="InterPro" id="IPR023198">
    <property type="entry name" value="PGP-like_dom2"/>
</dbReference>
<dbReference type="EMBL" id="CP107006">
    <property type="protein sequence ID" value="UYQ94053.1"/>
    <property type="molecule type" value="Genomic_DNA"/>
</dbReference>
<dbReference type="InterPro" id="IPR041492">
    <property type="entry name" value="HAD_2"/>
</dbReference>
<dbReference type="SUPFAM" id="SSF56784">
    <property type="entry name" value="HAD-like"/>
    <property type="match status" value="1"/>
</dbReference>
<accession>A0ABY6J311</accession>
<dbReference type="NCBIfam" id="TIGR01509">
    <property type="entry name" value="HAD-SF-IA-v3"/>
    <property type="match status" value="1"/>
</dbReference>